<dbReference type="RefSeq" id="WP_345920546.1">
    <property type="nucleotide sequence ID" value="NZ_JBDIVE010000008.1"/>
</dbReference>
<dbReference type="Proteomes" id="UP001410394">
    <property type="component" value="Unassembled WGS sequence"/>
</dbReference>
<protein>
    <recommendedName>
        <fullName evidence="3">MetA-pathway of phenol degradation</fullName>
    </recommendedName>
</protein>
<sequence>MNAIHQSRLRLEMRHLPLCLALLLPGTSAWAGAWTLSAGMTDTLLSSTISSSEHYFDADHKIIKGERYSKKEFQLRLEHGMSDTTTVIVAPTYMRTRAGGSAGGSYNGMGYSELGLRQRVYIDDANVFSLQGVLRAAGARDSDNAAELGNTDHEYDLRALYGRNLQFGSWPAFANIELAWRIRSGSPPDEHRVDLTLGLKPSPQWLITLQSFSVYSDGTGQGAFTAPYYYHKAQAGLTWRFLPAWSAGVNALTTYAGKNAWREQGVVATLGHQF</sequence>
<keyword evidence="2" id="KW-1185">Reference proteome</keyword>
<comment type="caution">
    <text evidence="1">The sequence shown here is derived from an EMBL/GenBank/DDBJ whole genome shotgun (WGS) entry which is preliminary data.</text>
</comment>
<dbReference type="EMBL" id="JBDIVE010000008">
    <property type="protein sequence ID" value="MEN3069776.1"/>
    <property type="molecule type" value="Genomic_DNA"/>
</dbReference>
<proteinExistence type="predicted"/>
<evidence type="ECO:0008006" key="3">
    <source>
        <dbReference type="Google" id="ProtNLM"/>
    </source>
</evidence>
<evidence type="ECO:0000313" key="1">
    <source>
        <dbReference type="EMBL" id="MEN3069776.1"/>
    </source>
</evidence>
<organism evidence="1 2">
    <name type="scientific">Uliginosibacterium sediminicola</name>
    <dbReference type="NCBI Taxonomy" id="2024550"/>
    <lineage>
        <taxon>Bacteria</taxon>
        <taxon>Pseudomonadati</taxon>
        <taxon>Pseudomonadota</taxon>
        <taxon>Betaproteobacteria</taxon>
        <taxon>Rhodocyclales</taxon>
        <taxon>Zoogloeaceae</taxon>
        <taxon>Uliginosibacterium</taxon>
    </lineage>
</organism>
<gene>
    <name evidence="1" type="ORF">ABDB84_14940</name>
</gene>
<reference evidence="1 2" key="1">
    <citation type="journal article" date="2018" name="Int. J. Syst. Evol. Microbiol.">
        <title>Uliginosibacterium sediminicola sp. nov., isolated from freshwater sediment.</title>
        <authorList>
            <person name="Hwang W.M."/>
            <person name="Kim S.M."/>
            <person name="Kang K."/>
            <person name="Ahn T.Y."/>
        </authorList>
    </citation>
    <scope>NUCLEOTIDE SEQUENCE [LARGE SCALE GENOMIC DNA]</scope>
    <source>
        <strain evidence="1 2">M1-21</strain>
    </source>
</reference>
<accession>A0ABU9Z1S8</accession>
<evidence type="ECO:0000313" key="2">
    <source>
        <dbReference type="Proteomes" id="UP001410394"/>
    </source>
</evidence>
<name>A0ABU9Z1S8_9RHOO</name>